<dbReference type="Gene3D" id="3.40.309.10">
    <property type="entry name" value="Aldehyde Dehydrogenase, Chain A, domain 2"/>
    <property type="match status" value="1"/>
</dbReference>
<dbReference type="Pfam" id="PF00171">
    <property type="entry name" value="Aldedh"/>
    <property type="match status" value="1"/>
</dbReference>
<sequence>MTVVEAPSRVLVGGERYATAGTYPIVNPATEDVVAEAPDAGPADVAAAVEAAKAAFPAWSQTSREERSRLLHRAADIVESRADELGALIQAETGALMHVARWFQVTGTVGRLRRYARGALEVRDVPLAPHAMPSTVLGPGALLGGNVLRRPVGVVACVTPYNWPMGGMAGKVGPALATGNTVVVKPAPQDPLACLALGEILVEAGFPPGVVNVLTSAGPETGAALVDSPDVDMVSFTGSTAVGMKIAEAGGRTLKRLFLELGGKGAAIVLPDADIPTAVTGISATWTFQSGQGCILPTRAVVHRSIYDALVEALAERANSLKVGDPLDADTVVGPVISAAQRERIESLTQSARDEGARIAAGGTRPGLPRGFYAAPTLVADAHPGMTIAQREVFGPVVTAIPYDTVEEAVEITNGTEYGLHNYVFGKDVGKAYDLAAQLRSGYVSLNNSLQHPEAPFGGFKRSGLGRDGGSFALDAYTEMQSVVWT</sequence>
<gene>
    <name evidence="4" type="ORF">RB614_04235</name>
</gene>
<dbReference type="PANTHER" id="PTHR42804:SF1">
    <property type="entry name" value="ALDEHYDE DEHYDROGENASE-RELATED"/>
    <property type="match status" value="1"/>
</dbReference>
<dbReference type="SUPFAM" id="SSF53720">
    <property type="entry name" value="ALDH-like"/>
    <property type="match status" value="1"/>
</dbReference>
<reference evidence="4 5" key="1">
    <citation type="submission" date="2023-08" db="EMBL/GenBank/DDBJ databases">
        <title>Phytohabitans sansha sp. nov., isolated from marine sediment.</title>
        <authorList>
            <person name="Zhao Y."/>
            <person name="Yi K."/>
        </authorList>
    </citation>
    <scope>NUCLEOTIDE SEQUENCE [LARGE SCALE GENOMIC DNA]</scope>
    <source>
        <strain evidence="4 5">ZYX-F-186</strain>
    </source>
</reference>
<organism evidence="4 5">
    <name type="scientific">Phytohabitans maris</name>
    <dbReference type="NCBI Taxonomy" id="3071409"/>
    <lineage>
        <taxon>Bacteria</taxon>
        <taxon>Bacillati</taxon>
        <taxon>Actinomycetota</taxon>
        <taxon>Actinomycetes</taxon>
        <taxon>Micromonosporales</taxon>
        <taxon>Micromonosporaceae</taxon>
    </lineage>
</organism>
<dbReference type="Proteomes" id="UP001230908">
    <property type="component" value="Unassembled WGS sequence"/>
</dbReference>
<feature type="domain" description="Aldehyde dehydrogenase" evidence="3">
    <location>
        <begin position="21"/>
        <end position="483"/>
    </location>
</feature>
<dbReference type="InterPro" id="IPR016161">
    <property type="entry name" value="Ald_DH/histidinol_DH"/>
</dbReference>
<proteinExistence type="inferred from homology"/>
<dbReference type="PANTHER" id="PTHR42804">
    <property type="entry name" value="ALDEHYDE DEHYDROGENASE"/>
    <property type="match status" value="1"/>
</dbReference>
<keyword evidence="2" id="KW-0560">Oxidoreductase</keyword>
<accession>A0ABU0Z9K7</accession>
<comment type="similarity">
    <text evidence="1">Belongs to the aldehyde dehydrogenase family.</text>
</comment>
<evidence type="ECO:0000313" key="5">
    <source>
        <dbReference type="Proteomes" id="UP001230908"/>
    </source>
</evidence>
<evidence type="ECO:0000259" key="3">
    <source>
        <dbReference type="Pfam" id="PF00171"/>
    </source>
</evidence>
<dbReference type="Gene3D" id="3.40.605.10">
    <property type="entry name" value="Aldehyde Dehydrogenase, Chain A, domain 1"/>
    <property type="match status" value="1"/>
</dbReference>
<comment type="caution">
    <text evidence="4">The sequence shown here is derived from an EMBL/GenBank/DDBJ whole genome shotgun (WGS) entry which is preliminary data.</text>
</comment>
<protein>
    <submittedName>
        <fullName evidence="4">Aldehyde dehydrogenase family protein</fullName>
    </submittedName>
</protein>
<dbReference type="EMBL" id="JAVHUY010000003">
    <property type="protein sequence ID" value="MDQ7903724.1"/>
    <property type="molecule type" value="Genomic_DNA"/>
</dbReference>
<evidence type="ECO:0000313" key="4">
    <source>
        <dbReference type="EMBL" id="MDQ7903724.1"/>
    </source>
</evidence>
<evidence type="ECO:0000256" key="2">
    <source>
        <dbReference type="ARBA" id="ARBA00023002"/>
    </source>
</evidence>
<dbReference type="InterPro" id="IPR016162">
    <property type="entry name" value="Ald_DH_N"/>
</dbReference>
<dbReference type="RefSeq" id="WP_308710999.1">
    <property type="nucleotide sequence ID" value="NZ_JAVHUY010000003.1"/>
</dbReference>
<dbReference type="InterPro" id="IPR015590">
    <property type="entry name" value="Aldehyde_DH_dom"/>
</dbReference>
<evidence type="ECO:0000256" key="1">
    <source>
        <dbReference type="ARBA" id="ARBA00009986"/>
    </source>
</evidence>
<name>A0ABU0Z9K7_9ACTN</name>
<dbReference type="InterPro" id="IPR016163">
    <property type="entry name" value="Ald_DH_C"/>
</dbReference>
<keyword evidence="5" id="KW-1185">Reference proteome</keyword>